<keyword evidence="11" id="KW-0503">Monooxygenase</keyword>
<comment type="similarity">
    <text evidence="4">Belongs to the cytochrome P450 family.</text>
</comment>
<dbReference type="InterPro" id="IPR002401">
    <property type="entry name" value="Cyt_P450_E_grp-I"/>
</dbReference>
<evidence type="ECO:0000256" key="6">
    <source>
        <dbReference type="ARBA" id="ARBA00022692"/>
    </source>
</evidence>
<dbReference type="InterPro" id="IPR001128">
    <property type="entry name" value="Cyt_P450"/>
</dbReference>
<evidence type="ECO:0000256" key="7">
    <source>
        <dbReference type="ARBA" id="ARBA00022723"/>
    </source>
</evidence>
<evidence type="ECO:0000256" key="12">
    <source>
        <dbReference type="ARBA" id="ARBA00023136"/>
    </source>
</evidence>
<dbReference type="HOGENOM" id="CLU_001570_5_11_1"/>
<dbReference type="GO" id="GO:0020037">
    <property type="term" value="F:heme binding"/>
    <property type="evidence" value="ECO:0007669"/>
    <property type="project" value="InterPro"/>
</dbReference>
<keyword evidence="8" id="KW-1133">Transmembrane helix</keyword>
<dbReference type="AlphaFoldDB" id="A0A0C3BAV7"/>
<dbReference type="Pfam" id="PF00067">
    <property type="entry name" value="p450"/>
    <property type="match status" value="1"/>
</dbReference>
<evidence type="ECO:0000256" key="11">
    <source>
        <dbReference type="ARBA" id="ARBA00023033"/>
    </source>
</evidence>
<dbReference type="SUPFAM" id="SSF48264">
    <property type="entry name" value="Cytochrome P450"/>
    <property type="match status" value="1"/>
</dbReference>
<dbReference type="PANTHER" id="PTHR24305:SF166">
    <property type="entry name" value="CYTOCHROME P450 12A4, MITOCHONDRIAL-RELATED"/>
    <property type="match status" value="1"/>
</dbReference>
<evidence type="ECO:0000256" key="10">
    <source>
        <dbReference type="ARBA" id="ARBA00023004"/>
    </source>
</evidence>
<evidence type="ECO:0008006" key="16">
    <source>
        <dbReference type="Google" id="ProtNLM"/>
    </source>
</evidence>
<dbReference type="InterPro" id="IPR050121">
    <property type="entry name" value="Cytochrome_P450_monoxygenase"/>
</dbReference>
<dbReference type="PANTHER" id="PTHR24305">
    <property type="entry name" value="CYTOCHROME P450"/>
    <property type="match status" value="1"/>
</dbReference>
<evidence type="ECO:0000256" key="4">
    <source>
        <dbReference type="ARBA" id="ARBA00010617"/>
    </source>
</evidence>
<keyword evidence="12" id="KW-0472">Membrane</keyword>
<comment type="pathway">
    <text evidence="3">Secondary metabolite biosynthesis; terpenoid biosynthesis.</text>
</comment>
<feature type="binding site" description="axial binding residue" evidence="13">
    <location>
        <position position="484"/>
    </location>
    <ligand>
        <name>heme</name>
        <dbReference type="ChEBI" id="CHEBI:30413"/>
    </ligand>
    <ligandPart>
        <name>Fe</name>
        <dbReference type="ChEBI" id="CHEBI:18248"/>
    </ligandPart>
</feature>
<evidence type="ECO:0000256" key="13">
    <source>
        <dbReference type="PIRSR" id="PIRSR602401-1"/>
    </source>
</evidence>
<evidence type="ECO:0000256" key="1">
    <source>
        <dbReference type="ARBA" id="ARBA00001971"/>
    </source>
</evidence>
<evidence type="ECO:0000256" key="3">
    <source>
        <dbReference type="ARBA" id="ARBA00004721"/>
    </source>
</evidence>
<dbReference type="Proteomes" id="UP000054166">
    <property type="component" value="Unassembled WGS sequence"/>
</dbReference>
<comment type="cofactor">
    <cofactor evidence="1 13">
        <name>heme</name>
        <dbReference type="ChEBI" id="CHEBI:30413"/>
    </cofactor>
</comment>
<dbReference type="InParanoid" id="A0A0C3BAV7"/>
<reference evidence="15" key="2">
    <citation type="submission" date="2015-01" db="EMBL/GenBank/DDBJ databases">
        <title>Evolutionary Origins and Diversification of the Mycorrhizal Mutualists.</title>
        <authorList>
            <consortium name="DOE Joint Genome Institute"/>
            <consortium name="Mycorrhizal Genomics Consortium"/>
            <person name="Kohler A."/>
            <person name="Kuo A."/>
            <person name="Nagy L.G."/>
            <person name="Floudas D."/>
            <person name="Copeland A."/>
            <person name="Barry K.W."/>
            <person name="Cichocki N."/>
            <person name="Veneault-Fourrey C."/>
            <person name="LaButti K."/>
            <person name="Lindquist E.A."/>
            <person name="Lipzen A."/>
            <person name="Lundell T."/>
            <person name="Morin E."/>
            <person name="Murat C."/>
            <person name="Riley R."/>
            <person name="Ohm R."/>
            <person name="Sun H."/>
            <person name="Tunlid A."/>
            <person name="Henrissat B."/>
            <person name="Grigoriev I.V."/>
            <person name="Hibbett D.S."/>
            <person name="Martin F."/>
        </authorList>
    </citation>
    <scope>NUCLEOTIDE SEQUENCE [LARGE SCALE GENOMIC DNA]</scope>
    <source>
        <strain evidence="15">F 1598</strain>
    </source>
</reference>
<keyword evidence="5 13" id="KW-0349">Heme</keyword>
<evidence type="ECO:0000256" key="2">
    <source>
        <dbReference type="ARBA" id="ARBA00004370"/>
    </source>
</evidence>
<dbReference type="Gene3D" id="1.10.630.10">
    <property type="entry name" value="Cytochrome P450"/>
    <property type="match status" value="1"/>
</dbReference>
<protein>
    <recommendedName>
        <fullName evidence="16">Cytochrome P450</fullName>
    </recommendedName>
</protein>
<dbReference type="GO" id="GO:0005506">
    <property type="term" value="F:iron ion binding"/>
    <property type="evidence" value="ECO:0007669"/>
    <property type="project" value="InterPro"/>
</dbReference>
<name>A0A0C3BAV7_PILCF</name>
<sequence>MASTRQLAVLDAFLLLVGLWLSLKAIRLLLRGTNNTRLKGPPSRSWIFGFSHFISTDDPSVAYEQWAEQYGGVFRIPIAIHLSITSRLAAGQTKMMICDPKAIQHIYSKTPFGYVMPRSRKDELNTLVGKGILWAEGETHKRQRKSLTPAFSNAAIRKLTPVFLDLAYKVKVGWDALLDSSVNSETVIDVQGWMNHLSLDSLGIAGFSHDFRTIQGKHSIVAEVLDSFSTIKLSSVEIFKLVLGLAFPILIHIPTQRKNLLNKFKSKAEEISKGLFERTRKEKEGGIENKEDRSVIGLLIKSSSDSSEHPMSEEEVIAQMTVLIIAGYNTTSISLTWALIELAKNQPVQTKLREELTCQYRNDGDPTYDQFISGLPYLDAVTNEILRMHSGIWETLRVAAKDDIIPLSVPIQTEDNKTVDCISVAAGQLVSIPIRSINRSERFWGPDAKEFKPERWIEADMQGDVTKIQGYRHLLSFADGPKMCLGKPFALAAFKATLSVLVRNYAFELRDGPGTRLEIGRVLGLRPKIVGEDECCMPLRIRRVD</sequence>
<keyword evidence="9" id="KW-0560">Oxidoreductase</keyword>
<evidence type="ECO:0000256" key="5">
    <source>
        <dbReference type="ARBA" id="ARBA00022617"/>
    </source>
</evidence>
<dbReference type="PRINTS" id="PR00385">
    <property type="entry name" value="P450"/>
</dbReference>
<reference evidence="14 15" key="1">
    <citation type="submission" date="2014-04" db="EMBL/GenBank/DDBJ databases">
        <authorList>
            <consortium name="DOE Joint Genome Institute"/>
            <person name="Kuo A."/>
            <person name="Tarkka M."/>
            <person name="Buscot F."/>
            <person name="Kohler A."/>
            <person name="Nagy L.G."/>
            <person name="Floudas D."/>
            <person name="Copeland A."/>
            <person name="Barry K.W."/>
            <person name="Cichocki N."/>
            <person name="Veneault-Fourrey C."/>
            <person name="LaButti K."/>
            <person name="Lindquist E.A."/>
            <person name="Lipzen A."/>
            <person name="Lundell T."/>
            <person name="Morin E."/>
            <person name="Murat C."/>
            <person name="Sun H."/>
            <person name="Tunlid A."/>
            <person name="Henrissat B."/>
            <person name="Grigoriev I.V."/>
            <person name="Hibbett D.S."/>
            <person name="Martin F."/>
            <person name="Nordberg H.P."/>
            <person name="Cantor M.N."/>
            <person name="Hua S.X."/>
        </authorList>
    </citation>
    <scope>NUCLEOTIDE SEQUENCE [LARGE SCALE GENOMIC DNA]</scope>
    <source>
        <strain evidence="14 15">F 1598</strain>
    </source>
</reference>
<dbReference type="GO" id="GO:0016705">
    <property type="term" value="F:oxidoreductase activity, acting on paired donors, with incorporation or reduction of molecular oxygen"/>
    <property type="evidence" value="ECO:0007669"/>
    <property type="project" value="InterPro"/>
</dbReference>
<keyword evidence="6" id="KW-0812">Transmembrane</keyword>
<proteinExistence type="inferred from homology"/>
<keyword evidence="10 13" id="KW-0408">Iron</keyword>
<accession>A0A0C3BAV7</accession>
<organism evidence="14 15">
    <name type="scientific">Piloderma croceum (strain F 1598)</name>
    <dbReference type="NCBI Taxonomy" id="765440"/>
    <lineage>
        <taxon>Eukaryota</taxon>
        <taxon>Fungi</taxon>
        <taxon>Dikarya</taxon>
        <taxon>Basidiomycota</taxon>
        <taxon>Agaricomycotina</taxon>
        <taxon>Agaricomycetes</taxon>
        <taxon>Agaricomycetidae</taxon>
        <taxon>Atheliales</taxon>
        <taxon>Atheliaceae</taxon>
        <taxon>Piloderma</taxon>
    </lineage>
</organism>
<dbReference type="EMBL" id="KN833060">
    <property type="protein sequence ID" value="KIM74462.1"/>
    <property type="molecule type" value="Genomic_DNA"/>
</dbReference>
<dbReference type="InterPro" id="IPR036396">
    <property type="entry name" value="Cyt_P450_sf"/>
</dbReference>
<dbReference type="OrthoDB" id="1470350at2759"/>
<gene>
    <name evidence="14" type="ORF">PILCRDRAFT_702217</name>
</gene>
<comment type="subcellular location">
    <subcellularLocation>
        <location evidence="2">Membrane</location>
    </subcellularLocation>
</comment>
<dbReference type="STRING" id="765440.A0A0C3BAV7"/>
<evidence type="ECO:0000313" key="14">
    <source>
        <dbReference type="EMBL" id="KIM74462.1"/>
    </source>
</evidence>
<evidence type="ECO:0000313" key="15">
    <source>
        <dbReference type="Proteomes" id="UP000054166"/>
    </source>
</evidence>
<keyword evidence="15" id="KW-1185">Reference proteome</keyword>
<evidence type="ECO:0000256" key="9">
    <source>
        <dbReference type="ARBA" id="ARBA00023002"/>
    </source>
</evidence>
<dbReference type="PRINTS" id="PR00463">
    <property type="entry name" value="EP450I"/>
</dbReference>
<keyword evidence="7 13" id="KW-0479">Metal-binding</keyword>
<dbReference type="GO" id="GO:0004497">
    <property type="term" value="F:monooxygenase activity"/>
    <property type="evidence" value="ECO:0007669"/>
    <property type="project" value="UniProtKB-KW"/>
</dbReference>
<evidence type="ECO:0000256" key="8">
    <source>
        <dbReference type="ARBA" id="ARBA00022989"/>
    </source>
</evidence>
<dbReference type="GO" id="GO:0016020">
    <property type="term" value="C:membrane"/>
    <property type="evidence" value="ECO:0007669"/>
    <property type="project" value="UniProtKB-SubCell"/>
</dbReference>